<evidence type="ECO:0000256" key="7">
    <source>
        <dbReference type="ARBA" id="ARBA00023125"/>
    </source>
</evidence>
<dbReference type="GO" id="GO:0005524">
    <property type="term" value="F:ATP binding"/>
    <property type="evidence" value="ECO:0007669"/>
    <property type="project" value="UniProtKB-KW"/>
</dbReference>
<dbReference type="EMBL" id="VSSQ01026613">
    <property type="protein sequence ID" value="MPM75416.1"/>
    <property type="molecule type" value="Genomic_DNA"/>
</dbReference>
<dbReference type="GO" id="GO:0003677">
    <property type="term" value="F:DNA binding"/>
    <property type="evidence" value="ECO:0007669"/>
    <property type="project" value="UniProtKB-KW"/>
</dbReference>
<evidence type="ECO:0000256" key="8">
    <source>
        <dbReference type="ARBA" id="ARBA00023204"/>
    </source>
</evidence>
<keyword evidence="3" id="KW-0227">DNA damage</keyword>
<dbReference type="Gene3D" id="3.90.320.10">
    <property type="match status" value="1"/>
</dbReference>
<keyword evidence="2" id="KW-0547">Nucleotide-binding</keyword>
<evidence type="ECO:0000256" key="5">
    <source>
        <dbReference type="ARBA" id="ARBA00022839"/>
    </source>
</evidence>
<dbReference type="GO" id="GO:0006310">
    <property type="term" value="P:DNA recombination"/>
    <property type="evidence" value="ECO:0007669"/>
    <property type="project" value="TreeGrafter"/>
</dbReference>
<keyword evidence="6" id="KW-0067">ATP-binding</keyword>
<evidence type="ECO:0000313" key="10">
    <source>
        <dbReference type="EMBL" id="MPM75416.1"/>
    </source>
</evidence>
<name>A0A645CEL9_9ZZZZ</name>
<comment type="caution">
    <text evidence="10">The sequence shown here is derived from an EMBL/GenBank/DDBJ whole genome shotgun (WGS) entry which is preliminary data.</text>
</comment>
<proteinExistence type="predicted"/>
<keyword evidence="8" id="KW-0234">DNA repair</keyword>
<feature type="domain" description="PD-(D/E)XK endonuclease-like" evidence="9">
    <location>
        <begin position="3"/>
        <end position="324"/>
    </location>
</feature>
<dbReference type="InterPro" id="IPR011604">
    <property type="entry name" value="PDDEXK-like_dom_sf"/>
</dbReference>
<dbReference type="EC" id="3.1.-.-" evidence="10"/>
<reference evidence="10" key="1">
    <citation type="submission" date="2019-08" db="EMBL/GenBank/DDBJ databases">
        <authorList>
            <person name="Kucharzyk K."/>
            <person name="Murdoch R.W."/>
            <person name="Higgins S."/>
            <person name="Loffler F."/>
        </authorList>
    </citation>
    <scope>NUCLEOTIDE SEQUENCE</scope>
</reference>
<dbReference type="GO" id="GO:0006281">
    <property type="term" value="P:DNA repair"/>
    <property type="evidence" value="ECO:0007669"/>
    <property type="project" value="UniProtKB-KW"/>
</dbReference>
<keyword evidence="7" id="KW-0238">DNA-binding</keyword>
<evidence type="ECO:0000259" key="9">
    <source>
        <dbReference type="Pfam" id="PF12705"/>
    </source>
</evidence>
<dbReference type="PANTHER" id="PTHR30591:SF1">
    <property type="entry name" value="RECBCD ENZYME SUBUNIT RECC"/>
    <property type="match status" value="1"/>
</dbReference>
<dbReference type="GO" id="GO:0004527">
    <property type="term" value="F:exonuclease activity"/>
    <property type="evidence" value="ECO:0007669"/>
    <property type="project" value="UniProtKB-KW"/>
</dbReference>
<dbReference type="AlphaFoldDB" id="A0A645CEL9"/>
<keyword evidence="4 10" id="KW-0378">Hydrolase</keyword>
<evidence type="ECO:0000256" key="6">
    <source>
        <dbReference type="ARBA" id="ARBA00022840"/>
    </source>
</evidence>
<dbReference type="PANTHER" id="PTHR30591">
    <property type="entry name" value="RECBCD ENZYME SUBUNIT RECC"/>
    <property type="match status" value="1"/>
</dbReference>
<dbReference type="GO" id="GO:0004386">
    <property type="term" value="F:helicase activity"/>
    <property type="evidence" value="ECO:0007669"/>
    <property type="project" value="UniProtKB-KW"/>
</dbReference>
<protein>
    <submittedName>
        <fullName evidence="10">ATP-dependent helicase/deoxyribonuclease subunit B</fullName>
        <ecNumber evidence="10">3.1.-.-</ecNumber>
    </submittedName>
</protein>
<sequence length="363" mass="41576">MYTFAPPDLGNFLHKGLEKFSEIVERENKIWGKLEEEFFNKAIDEVIEYLLSIDENFILSSSKRHEYVIKRLKRVLHRMVLIIDEQMDRGNFKPLGYEISFGSRPDNDYPPIEITLSNGERLTLEGKIDRVDKGEVNGESYYRVVDYKSGNTELNLHEVYNGLQIQLLTYLDAILTLEKTFKKENTNPAAMLYLSIDDPLIQAKKQLSDEELKEEMLKSLKMHGLIIRDLEVVREMDMTLEEGGASSVIPVTLKKPKKGEEEPEFSDRGTSAITYGGFEVLKVHMKENVAKICEEMLSGNISIEPCKKTSTTQCDFCDFLSICQFDSTLGLNKYNTPKLMAKKDILEVIEEEAKVKGDDRDGK</sequence>
<organism evidence="10">
    <name type="scientific">bioreactor metagenome</name>
    <dbReference type="NCBI Taxonomy" id="1076179"/>
    <lineage>
        <taxon>unclassified sequences</taxon>
        <taxon>metagenomes</taxon>
        <taxon>ecological metagenomes</taxon>
    </lineage>
</organism>
<dbReference type="InterPro" id="IPR038726">
    <property type="entry name" value="PDDEXK_AddAB-type"/>
</dbReference>
<keyword evidence="1" id="KW-0540">Nuclease</keyword>
<accession>A0A645CEL9</accession>
<keyword evidence="5" id="KW-0269">Exonuclease</keyword>
<gene>
    <name evidence="10" type="primary">addB_19</name>
    <name evidence="10" type="ORF">SDC9_122409</name>
</gene>
<keyword evidence="10" id="KW-0347">Helicase</keyword>
<evidence type="ECO:0000256" key="1">
    <source>
        <dbReference type="ARBA" id="ARBA00022722"/>
    </source>
</evidence>
<evidence type="ECO:0000256" key="2">
    <source>
        <dbReference type="ARBA" id="ARBA00022741"/>
    </source>
</evidence>
<evidence type="ECO:0000256" key="3">
    <source>
        <dbReference type="ARBA" id="ARBA00022763"/>
    </source>
</evidence>
<evidence type="ECO:0000256" key="4">
    <source>
        <dbReference type="ARBA" id="ARBA00022801"/>
    </source>
</evidence>
<dbReference type="Pfam" id="PF12705">
    <property type="entry name" value="PDDEXK_1"/>
    <property type="match status" value="1"/>
</dbReference>